<dbReference type="AlphaFoldDB" id="A0A814EZ75"/>
<dbReference type="Proteomes" id="UP000677228">
    <property type="component" value="Unassembled WGS sequence"/>
</dbReference>
<name>A0A814EZ75_9BILA</name>
<comment type="caution">
    <text evidence="2">The sequence shown here is derived from an EMBL/GenBank/DDBJ whole genome shotgun (WGS) entry which is preliminary data.</text>
</comment>
<dbReference type="Proteomes" id="UP000681722">
    <property type="component" value="Unassembled WGS sequence"/>
</dbReference>
<evidence type="ECO:0000313" key="1">
    <source>
        <dbReference type="EMBL" id="CAF0852364.1"/>
    </source>
</evidence>
<keyword evidence="5" id="KW-1185">Reference proteome</keyword>
<evidence type="ECO:0000313" key="4">
    <source>
        <dbReference type="EMBL" id="CAF3748714.1"/>
    </source>
</evidence>
<dbReference type="EMBL" id="CAJOBC010002739">
    <property type="protein sequence ID" value="CAF3748714.1"/>
    <property type="molecule type" value="Genomic_DNA"/>
</dbReference>
<evidence type="ECO:0000313" key="2">
    <source>
        <dbReference type="EMBL" id="CAF0975859.1"/>
    </source>
</evidence>
<accession>A0A814EZ75</accession>
<protein>
    <submittedName>
        <fullName evidence="2">Uncharacterized protein</fullName>
    </submittedName>
</protein>
<dbReference type="Proteomes" id="UP000682733">
    <property type="component" value="Unassembled WGS sequence"/>
</dbReference>
<reference evidence="2" key="1">
    <citation type="submission" date="2021-02" db="EMBL/GenBank/DDBJ databases">
        <authorList>
            <person name="Nowell W R."/>
        </authorList>
    </citation>
    <scope>NUCLEOTIDE SEQUENCE</scope>
</reference>
<gene>
    <name evidence="2" type="ORF">GPM918_LOCUS12486</name>
    <name evidence="1" type="ORF">OVA965_LOCUS7212</name>
    <name evidence="4" type="ORF">SRO942_LOCUS12486</name>
    <name evidence="3" type="ORF">TMI583_LOCUS7208</name>
</gene>
<dbReference type="EMBL" id="CAJOBA010002264">
    <property type="protein sequence ID" value="CAF3637569.1"/>
    <property type="molecule type" value="Genomic_DNA"/>
</dbReference>
<dbReference type="Proteomes" id="UP000663829">
    <property type="component" value="Unassembled WGS sequence"/>
</dbReference>
<evidence type="ECO:0000313" key="3">
    <source>
        <dbReference type="EMBL" id="CAF3637569.1"/>
    </source>
</evidence>
<dbReference type="EMBL" id="CAJNOQ010002739">
    <property type="protein sequence ID" value="CAF0975859.1"/>
    <property type="molecule type" value="Genomic_DNA"/>
</dbReference>
<proteinExistence type="predicted"/>
<organism evidence="2 5">
    <name type="scientific">Didymodactylos carnosus</name>
    <dbReference type="NCBI Taxonomy" id="1234261"/>
    <lineage>
        <taxon>Eukaryota</taxon>
        <taxon>Metazoa</taxon>
        <taxon>Spiralia</taxon>
        <taxon>Gnathifera</taxon>
        <taxon>Rotifera</taxon>
        <taxon>Eurotatoria</taxon>
        <taxon>Bdelloidea</taxon>
        <taxon>Philodinida</taxon>
        <taxon>Philodinidae</taxon>
        <taxon>Didymodactylos</taxon>
    </lineage>
</organism>
<dbReference type="EMBL" id="CAJNOK010002264">
    <property type="protein sequence ID" value="CAF0852364.1"/>
    <property type="molecule type" value="Genomic_DNA"/>
</dbReference>
<evidence type="ECO:0000313" key="5">
    <source>
        <dbReference type="Proteomes" id="UP000663829"/>
    </source>
</evidence>
<dbReference type="OrthoDB" id="8067290at2759"/>
<sequence>MAITAPFKILDSTNKANDWKAKHGRLFVLHLSIPLMIQYLSESMSTHFVPYTVAIKLLHCPRSTDEIELGELLLNRYCEQVGIIYDDESIEILSLYAHLHLAEQVRAHNGFAFTSAFALESCIRFIKKKAHRSKNLGTSKELEEVAKTMSKPLNFEINSDYQPNDISCTDHHTPSQNANSIVYATQKASTTGETLSKLFLSDSAVYNILNIANTPLHRDDDDNDNNNFLYRAKRRTLSDHQHRTDKNSSYLTNSLPFSSTSASNDNEQDGLLILQQLSSDIKKMTATQIKSLCSILKLEMSYTRQC</sequence>